<reference evidence="1 2" key="1">
    <citation type="submission" date="2020-01" db="EMBL/GenBank/DDBJ databases">
        <title>Identification and distribution of gene clusters putatively required for synthesis of sphingolipid metabolism inhibitors in phylogenetically diverse species of the filamentous fungus Fusarium.</title>
        <authorList>
            <person name="Kim H.-S."/>
            <person name="Busman M."/>
            <person name="Brown D.W."/>
            <person name="Divon H."/>
            <person name="Uhlig S."/>
            <person name="Proctor R.H."/>
        </authorList>
    </citation>
    <scope>NUCLEOTIDE SEQUENCE [LARGE SCALE GENOMIC DNA]</scope>
    <source>
        <strain evidence="1 2">NRRL 20459</strain>
    </source>
</reference>
<dbReference type="AlphaFoldDB" id="A0A8H4L4S4"/>
<dbReference type="Proteomes" id="UP000554235">
    <property type="component" value="Unassembled WGS sequence"/>
</dbReference>
<name>A0A8H4L4S4_9HYPO</name>
<organism evidence="1 2">
    <name type="scientific">Fusarium albosuccineum</name>
    <dbReference type="NCBI Taxonomy" id="1237068"/>
    <lineage>
        <taxon>Eukaryota</taxon>
        <taxon>Fungi</taxon>
        <taxon>Dikarya</taxon>
        <taxon>Ascomycota</taxon>
        <taxon>Pezizomycotina</taxon>
        <taxon>Sordariomycetes</taxon>
        <taxon>Hypocreomycetidae</taxon>
        <taxon>Hypocreales</taxon>
        <taxon>Nectriaceae</taxon>
        <taxon>Fusarium</taxon>
        <taxon>Fusarium decemcellulare species complex</taxon>
    </lineage>
</organism>
<dbReference type="OrthoDB" id="4499616at2759"/>
<sequence>MHSWPQFVWCLEKRGIYLGRPPTIPAQEDPSGTYYGIPAIGFYVDNRLSLGNDESQVRGTWLTLLAHVFPPAEGYGLNAEASAGQEGQLDIEVAEVIFHGRREEHIFFVVECKNPQYENSRSSWNGAKLQLADYLKGICEAKNLGPGAQKFGAVSIGKSVQFMTYTYGGNGRNQVSHILEPVHEGVLRLDRQYRTVQRWLDYIKANSS</sequence>
<dbReference type="EMBL" id="JAADYS010001427">
    <property type="protein sequence ID" value="KAF4463075.1"/>
    <property type="molecule type" value="Genomic_DNA"/>
</dbReference>
<evidence type="ECO:0000313" key="2">
    <source>
        <dbReference type="Proteomes" id="UP000554235"/>
    </source>
</evidence>
<comment type="caution">
    <text evidence="1">The sequence shown here is derived from an EMBL/GenBank/DDBJ whole genome shotgun (WGS) entry which is preliminary data.</text>
</comment>
<gene>
    <name evidence="1" type="ORF">FALBO_10109</name>
</gene>
<proteinExistence type="predicted"/>
<keyword evidence="2" id="KW-1185">Reference proteome</keyword>
<protein>
    <submittedName>
        <fullName evidence="1">Uncharacterized protein</fullName>
    </submittedName>
</protein>
<accession>A0A8H4L4S4</accession>
<evidence type="ECO:0000313" key="1">
    <source>
        <dbReference type="EMBL" id="KAF4463075.1"/>
    </source>
</evidence>